<keyword evidence="7" id="KW-0342">GTP-binding</keyword>
<dbReference type="PANTHER" id="PTHR30134:SF2">
    <property type="entry name" value="HYDROGENASE MATURATION FACTOR HYPB"/>
    <property type="match status" value="1"/>
</dbReference>
<dbReference type="GO" id="GO:0051604">
    <property type="term" value="P:protein maturation"/>
    <property type="evidence" value="ECO:0007669"/>
    <property type="project" value="InterPro"/>
</dbReference>
<keyword evidence="5" id="KW-0378">Hydrolase</keyword>
<dbReference type="CDD" id="cd05390">
    <property type="entry name" value="HypB"/>
    <property type="match status" value="1"/>
</dbReference>
<accession>A0A1J5S7P6</accession>
<comment type="caution">
    <text evidence="10">The sequence shown here is derived from an EMBL/GenBank/DDBJ whole genome shotgun (WGS) entry which is preliminary data.</text>
</comment>
<gene>
    <name evidence="10" type="primary">hypB_5</name>
    <name evidence="10" type="ORF">GALL_177270</name>
</gene>
<keyword evidence="6" id="KW-0862">Zinc</keyword>
<keyword evidence="4" id="KW-0547">Nucleotide-binding</keyword>
<dbReference type="EMBL" id="MLJW01000097">
    <property type="protein sequence ID" value="OIR00269.1"/>
    <property type="molecule type" value="Genomic_DNA"/>
</dbReference>
<keyword evidence="3" id="KW-0479">Metal-binding</keyword>
<dbReference type="GO" id="GO:0016151">
    <property type="term" value="F:nickel cation binding"/>
    <property type="evidence" value="ECO:0007669"/>
    <property type="project" value="InterPro"/>
</dbReference>
<evidence type="ECO:0000256" key="2">
    <source>
        <dbReference type="ARBA" id="ARBA00022596"/>
    </source>
</evidence>
<feature type="domain" description="CobW/HypB/UreG nucleotide-binding" evidence="9">
    <location>
        <begin position="117"/>
        <end position="275"/>
    </location>
</feature>
<evidence type="ECO:0000313" key="10">
    <source>
        <dbReference type="EMBL" id="OIR00269.1"/>
    </source>
</evidence>
<organism evidence="10">
    <name type="scientific">mine drainage metagenome</name>
    <dbReference type="NCBI Taxonomy" id="410659"/>
    <lineage>
        <taxon>unclassified sequences</taxon>
        <taxon>metagenomes</taxon>
        <taxon>ecological metagenomes</taxon>
    </lineage>
</organism>
<dbReference type="GO" id="GO:0005525">
    <property type="term" value="F:GTP binding"/>
    <property type="evidence" value="ECO:0007669"/>
    <property type="project" value="UniProtKB-KW"/>
</dbReference>
<evidence type="ECO:0000256" key="5">
    <source>
        <dbReference type="ARBA" id="ARBA00022801"/>
    </source>
</evidence>
<dbReference type="InterPro" id="IPR004392">
    <property type="entry name" value="Hyd_mat_HypB"/>
</dbReference>
<dbReference type="NCBIfam" id="TIGR00073">
    <property type="entry name" value="hypB"/>
    <property type="match status" value="1"/>
</dbReference>
<dbReference type="NCBIfam" id="NF007775">
    <property type="entry name" value="PRK10463.1"/>
    <property type="match status" value="1"/>
</dbReference>
<dbReference type="SUPFAM" id="SSF52540">
    <property type="entry name" value="P-loop containing nucleoside triphosphate hydrolases"/>
    <property type="match status" value="1"/>
</dbReference>
<evidence type="ECO:0000256" key="3">
    <source>
        <dbReference type="ARBA" id="ARBA00022723"/>
    </source>
</evidence>
<comment type="similarity">
    <text evidence="1">Belongs to the SIMIBI class G3E GTPase family. HypB/HupM subfamily.</text>
</comment>
<evidence type="ECO:0000256" key="8">
    <source>
        <dbReference type="SAM" id="MobiDB-lite"/>
    </source>
</evidence>
<evidence type="ECO:0000256" key="7">
    <source>
        <dbReference type="ARBA" id="ARBA00023134"/>
    </source>
</evidence>
<dbReference type="InterPro" id="IPR027417">
    <property type="entry name" value="P-loop_NTPase"/>
</dbReference>
<name>A0A1J5S7P6_9ZZZZ</name>
<dbReference type="InterPro" id="IPR003495">
    <property type="entry name" value="CobW/HypB/UreG_nucleotide-bd"/>
</dbReference>
<feature type="region of interest" description="Disordered" evidence="8">
    <location>
        <begin position="23"/>
        <end position="54"/>
    </location>
</feature>
<evidence type="ECO:0000256" key="6">
    <source>
        <dbReference type="ARBA" id="ARBA00022833"/>
    </source>
</evidence>
<evidence type="ECO:0000259" key="9">
    <source>
        <dbReference type="Pfam" id="PF02492"/>
    </source>
</evidence>
<dbReference type="GO" id="GO:0003924">
    <property type="term" value="F:GTPase activity"/>
    <property type="evidence" value="ECO:0007669"/>
    <property type="project" value="InterPro"/>
</dbReference>
<dbReference type="GO" id="GO:0008270">
    <property type="term" value="F:zinc ion binding"/>
    <property type="evidence" value="ECO:0007669"/>
    <property type="project" value="TreeGrafter"/>
</dbReference>
<dbReference type="PANTHER" id="PTHR30134">
    <property type="entry name" value="HYDROGENASE PROTEIN ASSEMBLY PROTEIN, NICKEL CHAPERONE"/>
    <property type="match status" value="1"/>
</dbReference>
<protein>
    <submittedName>
        <fullName evidence="10">Hydrogenase isoenzymes nickel incorporation protein HypB</fullName>
    </submittedName>
</protein>
<dbReference type="AlphaFoldDB" id="A0A1J5S7P6"/>
<dbReference type="Gene3D" id="3.40.50.300">
    <property type="entry name" value="P-loop containing nucleotide triphosphate hydrolases"/>
    <property type="match status" value="1"/>
</dbReference>
<dbReference type="Pfam" id="PF02492">
    <property type="entry name" value="cobW"/>
    <property type="match status" value="1"/>
</dbReference>
<keyword evidence="2" id="KW-0533">Nickel</keyword>
<sequence length="315" mass="34190">MCTVCGCSEGEARVSGQALAGTGAVHHPHHHHDHDGHGHDHDHPHDHAHDHHDHTHAVKGMASGANHHYGNGPAGAHAPGLSQSRMVQIEQDILSKNDSYARDNRRLFQQRGILALNLVSSPGSGKTTLLTRTLTDLRGEFGLAVIEGDQETSLDAERIRATGVPSVQVNTGKGCHLDAHMVGHAISELDPQQGSVLFIENVGNLVCPAAFDLGEAHKVAILSVTEGEDKPLKYPDMFHAADVMLINKIDLLPHLDFDVERCIDAALRVNPDLQILLVSARNGEGLDAWYEWLRLSRRTRLIGRPLPLRADAPTA</sequence>
<evidence type="ECO:0000256" key="1">
    <source>
        <dbReference type="ARBA" id="ARBA00006211"/>
    </source>
</evidence>
<feature type="compositionally biased region" description="Basic and acidic residues" evidence="8">
    <location>
        <begin position="33"/>
        <end position="54"/>
    </location>
</feature>
<evidence type="ECO:0000256" key="4">
    <source>
        <dbReference type="ARBA" id="ARBA00022741"/>
    </source>
</evidence>
<reference evidence="10" key="1">
    <citation type="submission" date="2016-10" db="EMBL/GenBank/DDBJ databases">
        <title>Sequence of Gallionella enrichment culture.</title>
        <authorList>
            <person name="Poehlein A."/>
            <person name="Muehling M."/>
            <person name="Daniel R."/>
        </authorList>
    </citation>
    <scope>NUCLEOTIDE SEQUENCE</scope>
</reference>
<proteinExistence type="inferred from homology"/>